<organism evidence="2 3">
    <name type="scientific">Borrelia miyamotoi</name>
    <dbReference type="NCBI Taxonomy" id="47466"/>
    <lineage>
        <taxon>Bacteria</taxon>
        <taxon>Pseudomonadati</taxon>
        <taxon>Spirochaetota</taxon>
        <taxon>Spirochaetia</taxon>
        <taxon>Spirochaetales</taxon>
        <taxon>Borreliaceae</taxon>
        <taxon>Borrelia</taxon>
    </lineage>
</organism>
<evidence type="ECO:0000313" key="3">
    <source>
        <dbReference type="Proteomes" id="UP001164544"/>
    </source>
</evidence>
<dbReference type="AlphaFoldDB" id="A0AAQ2WVD9"/>
<dbReference type="SUPFAM" id="SSF48452">
    <property type="entry name" value="TPR-like"/>
    <property type="match status" value="1"/>
</dbReference>
<dbReference type="KEGG" id="bmiy:RJ61_00615"/>
<name>A0AAQ2WVD9_9SPIR</name>
<gene>
    <name evidence="2" type="ORF">O5398_03705</name>
</gene>
<dbReference type="EMBL" id="CP114637">
    <property type="protein sequence ID" value="WAZ91209.1"/>
    <property type="molecule type" value="Genomic_DNA"/>
</dbReference>
<keyword evidence="1" id="KW-0812">Transmembrane</keyword>
<dbReference type="InterPro" id="IPR011990">
    <property type="entry name" value="TPR-like_helical_dom_sf"/>
</dbReference>
<accession>A0AAQ2WVD9</accession>
<evidence type="ECO:0000256" key="1">
    <source>
        <dbReference type="SAM" id="Phobius"/>
    </source>
</evidence>
<dbReference type="RefSeq" id="WP_020954520.1">
    <property type="nucleotide sequence ID" value="NZ_CP010308.1"/>
</dbReference>
<dbReference type="Proteomes" id="UP001164544">
    <property type="component" value="Chromosome"/>
</dbReference>
<protein>
    <recommendedName>
        <fullName evidence="4">Tetratricopeptide repeat protein</fullName>
    </recommendedName>
</protein>
<evidence type="ECO:0008006" key="4">
    <source>
        <dbReference type="Google" id="ProtNLM"/>
    </source>
</evidence>
<keyword evidence="1" id="KW-1133">Transmembrane helix</keyword>
<feature type="transmembrane region" description="Helical" evidence="1">
    <location>
        <begin position="6"/>
        <end position="24"/>
    </location>
</feature>
<dbReference type="Gene3D" id="1.25.40.10">
    <property type="entry name" value="Tetratricopeptide repeat domain"/>
    <property type="match status" value="1"/>
</dbReference>
<keyword evidence="1" id="KW-0472">Membrane</keyword>
<reference evidence="2" key="1">
    <citation type="submission" date="2022-12" db="EMBL/GenBank/DDBJ databases">
        <title>B. miyamotoi WGS.</title>
        <authorList>
            <person name="Kuleshov K.V."/>
            <person name="Hoornstra D."/>
            <person name="Hovius J.W."/>
            <person name="Platonov A.E."/>
            <person name="Telford S.R. III."/>
        </authorList>
    </citation>
    <scope>NUCLEOTIDE SEQUENCE</scope>
    <source>
        <strain evidence="2">410</strain>
    </source>
</reference>
<proteinExistence type="predicted"/>
<sequence length="200" mass="23451">MFKSKFFIGILAVIVFFGVIAFFYDSVDVDYVKTGGEVVEELERDLNIYLRTKDAEEKRKLEFKIEAAISDGHDIAYEFIPRFYLARSNYFQNKGLYKKAIDDLDMIIDSKWIERDLAYINKAVVYEKMGQPENALLIYDDVIKQTRLDFIKIRALLSKAALIEVRDKKLAVEIYEKISNFPYENNLYINLAKNKLLQLK</sequence>
<evidence type="ECO:0000313" key="2">
    <source>
        <dbReference type="EMBL" id="WAZ91209.1"/>
    </source>
</evidence>